<organism evidence="1">
    <name type="scientific">Tanacetum cinerariifolium</name>
    <name type="common">Dalmatian daisy</name>
    <name type="synonym">Chrysanthemum cinerariifolium</name>
    <dbReference type="NCBI Taxonomy" id="118510"/>
    <lineage>
        <taxon>Eukaryota</taxon>
        <taxon>Viridiplantae</taxon>
        <taxon>Streptophyta</taxon>
        <taxon>Embryophyta</taxon>
        <taxon>Tracheophyta</taxon>
        <taxon>Spermatophyta</taxon>
        <taxon>Magnoliopsida</taxon>
        <taxon>eudicotyledons</taxon>
        <taxon>Gunneridae</taxon>
        <taxon>Pentapetalae</taxon>
        <taxon>asterids</taxon>
        <taxon>campanulids</taxon>
        <taxon>Asterales</taxon>
        <taxon>Asteraceae</taxon>
        <taxon>Asteroideae</taxon>
        <taxon>Anthemideae</taxon>
        <taxon>Anthemidinae</taxon>
        <taxon>Tanacetum</taxon>
    </lineage>
</organism>
<name>A0A699RKN6_TANCI</name>
<gene>
    <name evidence="1" type="ORF">Tci_855334</name>
</gene>
<feature type="non-terminal residue" evidence="1">
    <location>
        <position position="1"/>
    </location>
</feature>
<sequence length="81" mass="7821">GGYKVGGSGGDGNAVGAMHLARRSPVEGGDSEVSGDGDGVGMARSILTSASGGRDMEVCGRIVILASVVVVSVKGGRMVGS</sequence>
<feature type="non-terminal residue" evidence="1">
    <location>
        <position position="81"/>
    </location>
</feature>
<comment type="caution">
    <text evidence="1">The sequence shown here is derived from an EMBL/GenBank/DDBJ whole genome shotgun (WGS) entry which is preliminary data.</text>
</comment>
<proteinExistence type="predicted"/>
<dbReference type="EMBL" id="BKCJ011089115">
    <property type="protein sequence ID" value="GFC83364.1"/>
    <property type="molecule type" value="Genomic_DNA"/>
</dbReference>
<evidence type="ECO:0000313" key="1">
    <source>
        <dbReference type="EMBL" id="GFC83364.1"/>
    </source>
</evidence>
<reference evidence="1" key="1">
    <citation type="journal article" date="2019" name="Sci. Rep.">
        <title>Draft genome of Tanacetum cinerariifolium, the natural source of mosquito coil.</title>
        <authorList>
            <person name="Yamashiro T."/>
            <person name="Shiraishi A."/>
            <person name="Satake H."/>
            <person name="Nakayama K."/>
        </authorList>
    </citation>
    <scope>NUCLEOTIDE SEQUENCE</scope>
</reference>
<protein>
    <submittedName>
        <fullName evidence="1">Uncharacterized protein</fullName>
    </submittedName>
</protein>
<dbReference type="AlphaFoldDB" id="A0A699RKN6"/>
<accession>A0A699RKN6</accession>